<evidence type="ECO:0000313" key="3">
    <source>
        <dbReference type="Proteomes" id="UP000185473"/>
    </source>
</evidence>
<evidence type="ECO:0000313" key="2">
    <source>
        <dbReference type="EMBL" id="APS40862.1"/>
    </source>
</evidence>
<dbReference type="EMBL" id="CP014332">
    <property type="protein sequence ID" value="APS40862.1"/>
    <property type="molecule type" value="Genomic_DNA"/>
</dbReference>
<gene>
    <name evidence="2" type="ORF">FOL01_0003</name>
</gene>
<dbReference type="Pfam" id="PF13275">
    <property type="entry name" value="S4_2"/>
    <property type="match status" value="1"/>
</dbReference>
<keyword evidence="1" id="KW-0694">RNA-binding</keyword>
<dbReference type="NCBIfam" id="TIGR02988">
    <property type="entry name" value="YaaA_near_RecF"/>
    <property type="match status" value="1"/>
</dbReference>
<dbReference type="KEGG" id="wjo:FOL01_0003"/>
<dbReference type="Gene3D" id="3.10.290.10">
    <property type="entry name" value="RNA-binding S4 domain"/>
    <property type="match status" value="1"/>
</dbReference>
<dbReference type="PROSITE" id="PS50889">
    <property type="entry name" value="S4"/>
    <property type="match status" value="1"/>
</dbReference>
<proteinExistence type="predicted"/>
<keyword evidence="3" id="KW-1185">Reference proteome</keyword>
<reference evidence="2 3" key="1">
    <citation type="submission" date="2016-02" db="EMBL/GenBank/DDBJ databases">
        <title>Complete Genome Sequence of Weissella jogaejeotgali FOL01.</title>
        <authorList>
            <person name="Lee J.-H."/>
            <person name="Ku H.-J."/>
        </authorList>
    </citation>
    <scope>NUCLEOTIDE SEQUENCE [LARGE SCALE GENOMIC DNA]</scope>
    <source>
        <strain evidence="2 3">FOL01</strain>
    </source>
</reference>
<dbReference type="InterPro" id="IPR014330">
    <property type="entry name" value="RNA-bd_S4-rel_YaaA"/>
</dbReference>
<dbReference type="Proteomes" id="UP000185473">
    <property type="component" value="Chromosome"/>
</dbReference>
<dbReference type="RefSeq" id="WP_075268726.1">
    <property type="nucleotide sequence ID" value="NZ_CP014332.1"/>
</dbReference>
<name>A0A1L6R8P1_9LACO</name>
<organism evidence="2 3">
    <name type="scientific">Weissella jogaejeotgali</name>
    <dbReference type="NCBI Taxonomy" id="1631871"/>
    <lineage>
        <taxon>Bacteria</taxon>
        <taxon>Bacillati</taxon>
        <taxon>Bacillota</taxon>
        <taxon>Bacilli</taxon>
        <taxon>Lactobacillales</taxon>
        <taxon>Lactobacillaceae</taxon>
        <taxon>Weissella</taxon>
    </lineage>
</organism>
<sequence length="80" mass="8770">MEKLATEVQIQAPFITLGQLLKEESIIATGGQAKWFLRENTVLVNEEPDDRRGRKLYPGDIIAVPSGERFVINGTGASAN</sequence>
<dbReference type="GO" id="GO:0003723">
    <property type="term" value="F:RNA binding"/>
    <property type="evidence" value="ECO:0007669"/>
    <property type="project" value="UniProtKB-KW"/>
</dbReference>
<dbReference type="InterPro" id="IPR036986">
    <property type="entry name" value="S4_RNA-bd_sf"/>
</dbReference>
<evidence type="ECO:0000256" key="1">
    <source>
        <dbReference type="PROSITE-ProRule" id="PRU00182"/>
    </source>
</evidence>
<dbReference type="AlphaFoldDB" id="A0A1L6R8P1"/>
<protein>
    <submittedName>
        <fullName evidence="2">Uncharacterized protein</fullName>
    </submittedName>
</protein>
<dbReference type="SUPFAM" id="SSF55174">
    <property type="entry name" value="Alpha-L RNA-binding motif"/>
    <property type="match status" value="1"/>
</dbReference>
<accession>A0A1L6R8P1</accession>
<dbReference type="STRING" id="1631871.FOL01_0003"/>